<evidence type="ECO:0008006" key="3">
    <source>
        <dbReference type="Google" id="ProtNLM"/>
    </source>
</evidence>
<organism evidence="1 2">
    <name type="scientific">[Ruminococcus] torques</name>
    <dbReference type="NCBI Taxonomy" id="33039"/>
    <lineage>
        <taxon>Bacteria</taxon>
        <taxon>Bacillati</taxon>
        <taxon>Bacillota</taxon>
        <taxon>Clostridia</taxon>
        <taxon>Lachnospirales</taxon>
        <taxon>Lachnospiraceae</taxon>
        <taxon>Mediterraneibacter</taxon>
    </lineage>
</organism>
<dbReference type="RefSeq" id="WP_015528021.1">
    <property type="nucleotide sequence ID" value="NZ_CABJEY010000007.1"/>
</dbReference>
<dbReference type="Proteomes" id="UP000078383">
    <property type="component" value="Unassembled WGS sequence"/>
</dbReference>
<dbReference type="GeneID" id="303258506"/>
<sequence length="202" mass="23957">MRQIIYDKVKYIADKYKGYIDTEDLMKEGLTNRQIGLLTAEGKLEKVAHGHYWIISPEFSKPEDYKAVEVARVNRKAVICADSACYYMGLIDKEPEILSIATRRSDRHKMKMNFEVSRHYFSEQAFEDEKHVFDTKYGSYNVYGIDRSVCDCIRFREDIDKDIFELVIENYRKYDKKNEERLMAYAKAMRIGRQVERIGLDR</sequence>
<accession>A0A174YJ10</accession>
<dbReference type="OrthoDB" id="9801429at2"/>
<dbReference type="EMBL" id="CZBX01000008">
    <property type="protein sequence ID" value="CUQ88776.1"/>
    <property type="molecule type" value="Genomic_DNA"/>
</dbReference>
<protein>
    <recommendedName>
        <fullName evidence="3">Transcriptional regulator, AbiEi antitoxin, Type IV TA system</fullName>
    </recommendedName>
</protein>
<reference evidence="1 2" key="1">
    <citation type="submission" date="2015-09" db="EMBL/GenBank/DDBJ databases">
        <authorList>
            <consortium name="Pathogen Informatics"/>
        </authorList>
    </citation>
    <scope>NUCLEOTIDE SEQUENCE [LARGE SCALE GENOMIC DNA]</scope>
    <source>
        <strain evidence="1 2">2789STDY5834889</strain>
    </source>
</reference>
<proteinExistence type="predicted"/>
<evidence type="ECO:0000313" key="2">
    <source>
        <dbReference type="Proteomes" id="UP000078383"/>
    </source>
</evidence>
<gene>
    <name evidence="1" type="ORF">ERS852502_01829</name>
</gene>
<evidence type="ECO:0000313" key="1">
    <source>
        <dbReference type="EMBL" id="CUQ88776.1"/>
    </source>
</evidence>
<name>A0A174YJ10_9FIRM</name>
<dbReference type="AlphaFoldDB" id="A0A174YJ10"/>